<proteinExistence type="predicted"/>
<dbReference type="EMBL" id="LR796486">
    <property type="protein sequence ID" value="CAB4147327.1"/>
    <property type="molecule type" value="Genomic_DNA"/>
</dbReference>
<name>A0A6J5MNX0_9CAUD</name>
<evidence type="ECO:0000313" key="1">
    <source>
        <dbReference type="EMBL" id="CAB4147327.1"/>
    </source>
</evidence>
<reference evidence="1" key="1">
    <citation type="submission" date="2020-04" db="EMBL/GenBank/DDBJ databases">
        <authorList>
            <person name="Chiriac C."/>
            <person name="Salcher M."/>
            <person name="Ghai R."/>
            <person name="Kavagutti S V."/>
        </authorList>
    </citation>
    <scope>NUCLEOTIDE SEQUENCE</scope>
</reference>
<sequence length="64" mass="7204">MKTYKVTKTVQMHYMVEAASESDAIKAIDNADFIHVDTVAVFAVETYPQGAIINPYDPLLEERN</sequence>
<gene>
    <name evidence="1" type="ORF">UFOVP507_23</name>
</gene>
<accession>A0A6J5MNX0</accession>
<organism evidence="1">
    <name type="scientific">uncultured Caudovirales phage</name>
    <dbReference type="NCBI Taxonomy" id="2100421"/>
    <lineage>
        <taxon>Viruses</taxon>
        <taxon>Duplodnaviria</taxon>
        <taxon>Heunggongvirae</taxon>
        <taxon>Uroviricota</taxon>
        <taxon>Caudoviricetes</taxon>
        <taxon>Peduoviridae</taxon>
        <taxon>Maltschvirus</taxon>
        <taxon>Maltschvirus maltsch</taxon>
    </lineage>
</organism>
<protein>
    <submittedName>
        <fullName evidence="1">Uncharacterized protein</fullName>
    </submittedName>
</protein>